<feature type="domain" description="PD-(D/E)XK endonuclease-like" evidence="5">
    <location>
        <begin position="28"/>
        <end position="313"/>
    </location>
</feature>
<proteinExistence type="predicted"/>
<feature type="region of interest" description="Disordered" evidence="4">
    <location>
        <begin position="161"/>
        <end position="180"/>
    </location>
</feature>
<dbReference type="Pfam" id="PF12705">
    <property type="entry name" value="PDDEXK_1"/>
    <property type="match status" value="1"/>
</dbReference>
<dbReference type="GO" id="GO:0006281">
    <property type="term" value="P:DNA repair"/>
    <property type="evidence" value="ECO:0007669"/>
    <property type="project" value="UniProtKB-KW"/>
</dbReference>
<dbReference type="Gene3D" id="3.90.320.10">
    <property type="match status" value="1"/>
</dbReference>
<sequence>MAQLTGPRVHDTGVVSRQAVLPDPPDLWSYSSLKDVETCPRRYALSRAAYPQLWEQPGYPRLPITAAIRGDVVHGALELIVKALVNAGCTSTRSAEAVAVLRELGGYTKVAETSLARQLARLDGNPRLGTARREQLARQLTDGLPQVRVQIQTYLNRMELRPSAGRQSGSPPSRPAVRYPARVGDHPEKVLVADSLRLMGRIDLLSVDATGVQITDFKTGAEDPTHHDQLQIYVLLWREDSLSNPKGLAVLKLVAAYPSRDIAAAVPSAEELTALCTQLTTKIDAADAAVAAEVPAAIVGDHCSMCNVRGVCDAYWTTGLKATADVAEGTWYDLAGTVLRNHGVRSIVLLESLTNAEVLVRTPTPSYAVPVERNVRVLGARRVVDPDDPDSLVAALTSVSEVLELA</sequence>
<keyword evidence="2" id="KW-0378">Hydrolase</keyword>
<dbReference type="InterPro" id="IPR011604">
    <property type="entry name" value="PDDEXK-like_dom_sf"/>
</dbReference>
<keyword evidence="2" id="KW-0547">Nucleotide-binding</keyword>
<evidence type="ECO:0000256" key="2">
    <source>
        <dbReference type="ARBA" id="ARBA00022806"/>
    </source>
</evidence>
<keyword evidence="1" id="KW-0227">DNA damage</keyword>
<keyword evidence="7" id="KW-1185">Reference proteome</keyword>
<dbReference type="EMBL" id="BJWG01000014">
    <property type="protein sequence ID" value="GEL96116.1"/>
    <property type="molecule type" value="Genomic_DNA"/>
</dbReference>
<accession>A0A511JDV0</accession>
<evidence type="ECO:0000313" key="6">
    <source>
        <dbReference type="EMBL" id="GEL96116.1"/>
    </source>
</evidence>
<dbReference type="InterPro" id="IPR038726">
    <property type="entry name" value="PDDEXK_AddAB-type"/>
</dbReference>
<keyword evidence="2" id="KW-0067">ATP-binding</keyword>
<evidence type="ECO:0000256" key="1">
    <source>
        <dbReference type="ARBA" id="ARBA00022763"/>
    </source>
</evidence>
<keyword evidence="2" id="KW-0347">Helicase</keyword>
<evidence type="ECO:0000313" key="7">
    <source>
        <dbReference type="Proteomes" id="UP000321720"/>
    </source>
</evidence>
<dbReference type="AlphaFoldDB" id="A0A511JDV0"/>
<dbReference type="GO" id="GO:0004386">
    <property type="term" value="F:helicase activity"/>
    <property type="evidence" value="ECO:0007669"/>
    <property type="project" value="UniProtKB-KW"/>
</dbReference>
<gene>
    <name evidence="6" type="ORF">CCO02nite_27740</name>
</gene>
<protein>
    <recommendedName>
        <fullName evidence="5">PD-(D/E)XK endonuclease-like domain-containing protein</fullName>
    </recommendedName>
</protein>
<evidence type="ECO:0000256" key="3">
    <source>
        <dbReference type="ARBA" id="ARBA00023204"/>
    </source>
</evidence>
<keyword evidence="3" id="KW-0234">DNA repair</keyword>
<name>A0A511JDV0_9CELL</name>
<evidence type="ECO:0000259" key="5">
    <source>
        <dbReference type="Pfam" id="PF12705"/>
    </source>
</evidence>
<organism evidence="6 7">
    <name type="scientific">Cellulomonas composti</name>
    <dbReference type="NCBI Taxonomy" id="266130"/>
    <lineage>
        <taxon>Bacteria</taxon>
        <taxon>Bacillati</taxon>
        <taxon>Actinomycetota</taxon>
        <taxon>Actinomycetes</taxon>
        <taxon>Micrococcales</taxon>
        <taxon>Cellulomonadaceae</taxon>
        <taxon>Cellulomonas</taxon>
    </lineage>
</organism>
<evidence type="ECO:0000256" key="4">
    <source>
        <dbReference type="SAM" id="MobiDB-lite"/>
    </source>
</evidence>
<dbReference type="Proteomes" id="UP000321720">
    <property type="component" value="Unassembled WGS sequence"/>
</dbReference>
<comment type="caution">
    <text evidence="6">The sequence shown here is derived from an EMBL/GenBank/DDBJ whole genome shotgun (WGS) entry which is preliminary data.</text>
</comment>
<reference evidence="6 7" key="1">
    <citation type="submission" date="2019-07" db="EMBL/GenBank/DDBJ databases">
        <title>Whole genome shotgun sequence of Cellulomonas composti NBRC 100758.</title>
        <authorList>
            <person name="Hosoyama A."/>
            <person name="Uohara A."/>
            <person name="Ohji S."/>
            <person name="Ichikawa N."/>
        </authorList>
    </citation>
    <scope>NUCLEOTIDE SEQUENCE [LARGE SCALE GENOMIC DNA]</scope>
    <source>
        <strain evidence="6 7">NBRC 100758</strain>
    </source>
</reference>